<proteinExistence type="predicted"/>
<dbReference type="Proteomes" id="UP000607653">
    <property type="component" value="Unassembled WGS sequence"/>
</dbReference>
<dbReference type="AlphaFoldDB" id="A0A822XQA0"/>
<dbReference type="EMBL" id="DUZY01000001">
    <property type="protein sequence ID" value="DAD21116.1"/>
    <property type="molecule type" value="Genomic_DNA"/>
</dbReference>
<evidence type="ECO:0000313" key="1">
    <source>
        <dbReference type="EMBL" id="DAD21116.1"/>
    </source>
</evidence>
<keyword evidence="2" id="KW-1185">Reference proteome</keyword>
<accession>A0A822XQA0</accession>
<evidence type="ECO:0000313" key="2">
    <source>
        <dbReference type="Proteomes" id="UP000607653"/>
    </source>
</evidence>
<reference evidence="1 2" key="1">
    <citation type="journal article" date="2020" name="Mol. Biol. Evol.">
        <title>Distinct Expression and Methylation Patterns for Genes with Different Fates following a Single Whole-Genome Duplication in Flowering Plants.</title>
        <authorList>
            <person name="Shi T."/>
            <person name="Rahmani R.S."/>
            <person name="Gugger P.F."/>
            <person name="Wang M."/>
            <person name="Li H."/>
            <person name="Zhang Y."/>
            <person name="Li Z."/>
            <person name="Wang Q."/>
            <person name="Van de Peer Y."/>
            <person name="Marchal K."/>
            <person name="Chen J."/>
        </authorList>
    </citation>
    <scope>NUCLEOTIDE SEQUENCE [LARGE SCALE GENOMIC DNA]</scope>
    <source>
        <tissue evidence="1">Leaf</tissue>
    </source>
</reference>
<comment type="caution">
    <text evidence="1">The sequence shown here is derived from an EMBL/GenBank/DDBJ whole genome shotgun (WGS) entry which is preliminary data.</text>
</comment>
<name>A0A822XQA0_NELNU</name>
<protein>
    <submittedName>
        <fullName evidence="1">Uncharacterized protein</fullName>
    </submittedName>
</protein>
<sequence length="50" mass="5596">MTQLKSNIASGWKGKYEVGKNFNVFVIGAHRFFSGGYETTLGPDMKQKNI</sequence>
<organism evidence="1 2">
    <name type="scientific">Nelumbo nucifera</name>
    <name type="common">Sacred lotus</name>
    <dbReference type="NCBI Taxonomy" id="4432"/>
    <lineage>
        <taxon>Eukaryota</taxon>
        <taxon>Viridiplantae</taxon>
        <taxon>Streptophyta</taxon>
        <taxon>Embryophyta</taxon>
        <taxon>Tracheophyta</taxon>
        <taxon>Spermatophyta</taxon>
        <taxon>Magnoliopsida</taxon>
        <taxon>Proteales</taxon>
        <taxon>Nelumbonaceae</taxon>
        <taxon>Nelumbo</taxon>
    </lineage>
</organism>
<gene>
    <name evidence="1" type="ORF">HUJ06_022578</name>
</gene>